<dbReference type="Proteomes" id="UP000176846">
    <property type="component" value="Unassembled WGS sequence"/>
</dbReference>
<comment type="caution">
    <text evidence="1">The sequence shown here is derived from an EMBL/GenBank/DDBJ whole genome shotgun (WGS) entry which is preliminary data.</text>
</comment>
<sequence>MVYFRMEVFIDESGIHKQTDHSSIALVYVTCEDAEEVAHRIVEIERRLGIKAFHWAEYNWKMRVRFLEAVHGLPFSVKVSLVRNPVDVPQWFEFSVAHLIIERNIRKVVVDGKKPKWEERRLKKVLRDKGVAVKKVRIVNDESEPCLRLADALAGLLRSYLDNPSGSNAQKLYALYQNKITARLTGGQAAE</sequence>
<evidence type="ECO:0008006" key="3">
    <source>
        <dbReference type="Google" id="ProtNLM"/>
    </source>
</evidence>
<dbReference type="InterPro" id="IPR024524">
    <property type="entry name" value="DUF3800"/>
</dbReference>
<evidence type="ECO:0000313" key="1">
    <source>
        <dbReference type="EMBL" id="OGL80968.1"/>
    </source>
</evidence>
<accession>A0A1F7UTC2</accession>
<organism evidence="1 2">
    <name type="scientific">Candidatus Uhrbacteria bacterium RIFCSPLOWO2_01_FULL_47_25</name>
    <dbReference type="NCBI Taxonomy" id="1802402"/>
    <lineage>
        <taxon>Bacteria</taxon>
        <taxon>Candidatus Uhriibacteriota</taxon>
    </lineage>
</organism>
<dbReference type="Pfam" id="PF12686">
    <property type="entry name" value="DUF3800"/>
    <property type="match status" value="1"/>
</dbReference>
<name>A0A1F7UTC2_9BACT</name>
<evidence type="ECO:0000313" key="2">
    <source>
        <dbReference type="Proteomes" id="UP000176846"/>
    </source>
</evidence>
<gene>
    <name evidence="1" type="ORF">A2936_02305</name>
</gene>
<dbReference type="AlphaFoldDB" id="A0A1F7UTC2"/>
<protein>
    <recommendedName>
        <fullName evidence="3">DUF3800 domain-containing protein</fullName>
    </recommendedName>
</protein>
<dbReference type="EMBL" id="MGEK01000036">
    <property type="protein sequence ID" value="OGL80968.1"/>
    <property type="molecule type" value="Genomic_DNA"/>
</dbReference>
<proteinExistence type="predicted"/>
<reference evidence="1 2" key="1">
    <citation type="journal article" date="2016" name="Nat. Commun.">
        <title>Thousands of microbial genomes shed light on interconnected biogeochemical processes in an aquifer system.</title>
        <authorList>
            <person name="Anantharaman K."/>
            <person name="Brown C.T."/>
            <person name="Hug L.A."/>
            <person name="Sharon I."/>
            <person name="Castelle C.J."/>
            <person name="Probst A.J."/>
            <person name="Thomas B.C."/>
            <person name="Singh A."/>
            <person name="Wilkins M.J."/>
            <person name="Karaoz U."/>
            <person name="Brodie E.L."/>
            <person name="Williams K.H."/>
            <person name="Hubbard S.S."/>
            <person name="Banfield J.F."/>
        </authorList>
    </citation>
    <scope>NUCLEOTIDE SEQUENCE [LARGE SCALE GENOMIC DNA]</scope>
</reference>